<organism evidence="1 2">
    <name type="scientific">Cadophora malorum</name>
    <dbReference type="NCBI Taxonomy" id="108018"/>
    <lineage>
        <taxon>Eukaryota</taxon>
        <taxon>Fungi</taxon>
        <taxon>Dikarya</taxon>
        <taxon>Ascomycota</taxon>
        <taxon>Pezizomycotina</taxon>
        <taxon>Leotiomycetes</taxon>
        <taxon>Helotiales</taxon>
        <taxon>Ploettnerulaceae</taxon>
        <taxon>Cadophora</taxon>
    </lineage>
</organism>
<evidence type="ECO:0000313" key="1">
    <source>
        <dbReference type="EMBL" id="KAG4421462.1"/>
    </source>
</evidence>
<reference evidence="1" key="1">
    <citation type="submission" date="2021-02" db="EMBL/GenBank/DDBJ databases">
        <title>Genome sequence Cadophora malorum strain M34.</title>
        <authorList>
            <person name="Stefanovic E."/>
            <person name="Vu D."/>
            <person name="Scully C."/>
            <person name="Dijksterhuis J."/>
            <person name="Roader J."/>
            <person name="Houbraken J."/>
        </authorList>
    </citation>
    <scope>NUCLEOTIDE SEQUENCE</scope>
    <source>
        <strain evidence="1">M34</strain>
    </source>
</reference>
<evidence type="ECO:0000313" key="2">
    <source>
        <dbReference type="Proteomes" id="UP000664132"/>
    </source>
</evidence>
<dbReference type="Proteomes" id="UP000664132">
    <property type="component" value="Unassembled WGS sequence"/>
</dbReference>
<keyword evidence="2" id="KW-1185">Reference proteome</keyword>
<dbReference type="AlphaFoldDB" id="A0A8H7TKX8"/>
<gene>
    <name evidence="1" type="ORF">IFR04_005412</name>
</gene>
<dbReference type="EMBL" id="JAFJYH010000065">
    <property type="protein sequence ID" value="KAG4421462.1"/>
    <property type="molecule type" value="Genomic_DNA"/>
</dbReference>
<proteinExistence type="predicted"/>
<comment type="caution">
    <text evidence="1">The sequence shown here is derived from an EMBL/GenBank/DDBJ whole genome shotgun (WGS) entry which is preliminary data.</text>
</comment>
<protein>
    <submittedName>
        <fullName evidence="1">Uncharacterized protein</fullName>
    </submittedName>
</protein>
<dbReference type="OrthoDB" id="3555100at2759"/>
<accession>A0A8H7TKX8</accession>
<name>A0A8H7TKX8_9HELO</name>
<sequence length="118" mass="12857">MGNKNRRDNIHFGCAQIRALPPKQAIKPTTTKTVGAKSKPVTVRIALLLTDRDILKLGANRDALLQGTARRAGCSIDILPKKDGTTEVGMVFAGSPIAVTKGKTWIKERLIQRNGFHL</sequence>